<gene>
    <name evidence="2" type="ORF">F4Y08_08175</name>
</gene>
<protein>
    <submittedName>
        <fullName evidence="2">Trehalose utilization protein ThuA</fullName>
    </submittedName>
</protein>
<evidence type="ECO:0000313" key="2">
    <source>
        <dbReference type="EMBL" id="MYD90296.1"/>
    </source>
</evidence>
<feature type="domain" description="ThuA-like" evidence="1">
    <location>
        <begin position="2"/>
        <end position="218"/>
    </location>
</feature>
<proteinExistence type="predicted"/>
<dbReference type="InterPro" id="IPR009381">
    <property type="entry name" value="Trehalose_catabolism_ThuA_prok"/>
</dbReference>
<evidence type="ECO:0000259" key="1">
    <source>
        <dbReference type="Pfam" id="PF06283"/>
    </source>
</evidence>
<dbReference type="InterPro" id="IPR029010">
    <property type="entry name" value="ThuA-like"/>
</dbReference>
<organism evidence="2">
    <name type="scientific">Caldilineaceae bacterium SB0662_bin_9</name>
    <dbReference type="NCBI Taxonomy" id="2605258"/>
    <lineage>
        <taxon>Bacteria</taxon>
        <taxon>Bacillati</taxon>
        <taxon>Chloroflexota</taxon>
        <taxon>Caldilineae</taxon>
        <taxon>Caldilineales</taxon>
        <taxon>Caldilineaceae</taxon>
    </lineage>
</organism>
<dbReference type="AlphaFoldDB" id="A0A6B1DTK2"/>
<dbReference type="Gene3D" id="3.40.50.880">
    <property type="match status" value="1"/>
</dbReference>
<reference evidence="2" key="1">
    <citation type="submission" date="2019-09" db="EMBL/GenBank/DDBJ databases">
        <title>Characterisation of the sponge microbiome using genome-centric metagenomics.</title>
        <authorList>
            <person name="Engelberts J.P."/>
            <person name="Robbins S.J."/>
            <person name="De Goeij J.M."/>
            <person name="Aranda M."/>
            <person name="Bell S.C."/>
            <person name="Webster N.S."/>
        </authorList>
    </citation>
    <scope>NUCLEOTIDE SEQUENCE</scope>
    <source>
        <strain evidence="2">SB0662_bin_9</strain>
    </source>
</reference>
<accession>A0A6B1DTK2</accession>
<dbReference type="EMBL" id="VXPY01000056">
    <property type="protein sequence ID" value="MYD90296.1"/>
    <property type="molecule type" value="Genomic_DNA"/>
</dbReference>
<dbReference type="SUPFAM" id="SSF52317">
    <property type="entry name" value="Class I glutamine amidotransferase-like"/>
    <property type="match status" value="1"/>
</dbReference>
<dbReference type="InterPro" id="IPR029062">
    <property type="entry name" value="Class_I_gatase-like"/>
</dbReference>
<name>A0A6B1DTK2_9CHLR</name>
<comment type="caution">
    <text evidence="2">The sequence shown here is derived from an EMBL/GenBank/DDBJ whole genome shotgun (WGS) entry which is preliminary data.</text>
</comment>
<sequence>MRVTIWNEYRHEKIHAEIAALYPDGMHAAIKDGLADHGITDVGTATLDEPEHGLTDEVLEATDVMLWWGHMAHQEVDDDIVDKVQKRVLEGMGLIVLHSGHFSKIFRKLMGTSCSLRWREASERERIWVVRPGHPIAQGLPPYFEIPECEMYGELFDIPQPDELVFVSWFEGGNVFRSGCCFHRGNGKIFYFRPGHETFPIYTQPEIHRVLANAVQWAAPVAGPAYPYSQKGSTRPVAINERESLEPIGAASDERVRVG</sequence>
<dbReference type="Pfam" id="PF06283">
    <property type="entry name" value="ThuA"/>
    <property type="match status" value="1"/>
</dbReference>
<dbReference type="PIRSF" id="PIRSF030013">
    <property type="entry name" value="ThuA"/>
    <property type="match status" value="1"/>
</dbReference>